<dbReference type="KEGG" id="nta:107790723"/>
<proteinExistence type="predicted"/>
<protein>
    <recommendedName>
        <fullName evidence="2">F-box protein CPR30-like</fullName>
    </recommendedName>
</protein>
<dbReference type="OrthoDB" id="1894463at2759"/>
<dbReference type="RefSeq" id="XP_016468166.1">
    <property type="nucleotide sequence ID" value="XM_016612680.1"/>
</dbReference>
<reference evidence="1" key="1">
    <citation type="submission" date="2025-08" db="UniProtKB">
        <authorList>
            <consortium name="RefSeq"/>
        </authorList>
    </citation>
    <scope>IDENTIFICATION</scope>
</reference>
<dbReference type="AlphaFoldDB" id="A0A1S3ZUU2"/>
<name>A0A1S3ZUU2_TOBAC</name>
<evidence type="ECO:0008006" key="2">
    <source>
        <dbReference type="Google" id="ProtNLM"/>
    </source>
</evidence>
<dbReference type="NCBIfam" id="TIGR01640">
    <property type="entry name" value="F_box_assoc_1"/>
    <property type="match status" value="1"/>
</dbReference>
<dbReference type="PaxDb" id="4097-A0A1S3ZUU2"/>
<gene>
    <name evidence="1" type="primary">LOC107790723</name>
</gene>
<evidence type="ECO:0000313" key="1">
    <source>
        <dbReference type="RefSeq" id="XP_016468166.1"/>
    </source>
</evidence>
<sequence>MVFSKRIAATSIAGLSYDSESLPLLPEELISEIYTPKASCENLAEDAKSCRYKKYFIWNPSTREFKELPLSQRDITGSYRETYGFGYNECQKDYKIVVIKRKKDTEYGLSFIVVWEVICVFYVDDHRMDVWVMKEHGLGESWNLVISVPLCNFGRPWPIFIFQNDEVLLKDGS</sequence>
<dbReference type="InterPro" id="IPR017451">
    <property type="entry name" value="F-box-assoc_interact_dom"/>
</dbReference>
<accession>A0A1S3ZUU2</accession>
<organism evidence="1">
    <name type="scientific">Nicotiana tabacum</name>
    <name type="common">Common tobacco</name>
    <dbReference type="NCBI Taxonomy" id="4097"/>
    <lineage>
        <taxon>Eukaryota</taxon>
        <taxon>Viridiplantae</taxon>
        <taxon>Streptophyta</taxon>
        <taxon>Embryophyta</taxon>
        <taxon>Tracheophyta</taxon>
        <taxon>Spermatophyta</taxon>
        <taxon>Magnoliopsida</taxon>
        <taxon>eudicotyledons</taxon>
        <taxon>Gunneridae</taxon>
        <taxon>Pentapetalae</taxon>
        <taxon>asterids</taxon>
        <taxon>lamiids</taxon>
        <taxon>Solanales</taxon>
        <taxon>Solanaceae</taxon>
        <taxon>Nicotianoideae</taxon>
        <taxon>Nicotianeae</taxon>
        <taxon>Nicotiana</taxon>
    </lineage>
</organism>
<feature type="non-terminal residue" evidence="1">
    <location>
        <position position="173"/>
    </location>
</feature>